<dbReference type="AlphaFoldDB" id="A0A397Z4K8"/>
<protein>
    <submittedName>
        <fullName evidence="2">Uncharacterized protein</fullName>
    </submittedName>
</protein>
<evidence type="ECO:0000313" key="2">
    <source>
        <dbReference type="EMBL" id="RID60391.1"/>
    </source>
</evidence>
<feature type="compositionally biased region" description="Basic and acidic residues" evidence="1">
    <location>
        <begin position="11"/>
        <end position="29"/>
    </location>
</feature>
<evidence type="ECO:0000313" key="3">
    <source>
        <dbReference type="Proteomes" id="UP000264353"/>
    </source>
</evidence>
<feature type="region of interest" description="Disordered" evidence="1">
    <location>
        <begin position="1"/>
        <end position="63"/>
    </location>
</feature>
<feature type="compositionally biased region" description="Low complexity" evidence="1">
    <location>
        <begin position="40"/>
        <end position="51"/>
    </location>
</feature>
<accession>A0A397Z4K8</accession>
<gene>
    <name evidence="2" type="ORF">BRARA_F03550</name>
</gene>
<sequence>MQRLHRFPQLGDRHQETQRPPELDREQFYHHRLHQIGAKPPSSSDSFSPWSIHRTSSRSPPDSSIHLIYVFREHHRPIDISSNDITPPNTPKSIHYPDRKIAGAYDTMQTVVKTSISMVKGVPIKKPFSN</sequence>
<evidence type="ECO:0000256" key="1">
    <source>
        <dbReference type="SAM" id="MobiDB-lite"/>
    </source>
</evidence>
<name>A0A397Z4K8_BRACM</name>
<dbReference type="EMBL" id="CM010633">
    <property type="protein sequence ID" value="RID60391.1"/>
    <property type="molecule type" value="Genomic_DNA"/>
</dbReference>
<proteinExistence type="predicted"/>
<dbReference type="Proteomes" id="UP000264353">
    <property type="component" value="Chromosome A6"/>
</dbReference>
<organism evidence="2 3">
    <name type="scientific">Brassica campestris</name>
    <name type="common">Field mustard</name>
    <dbReference type="NCBI Taxonomy" id="3711"/>
    <lineage>
        <taxon>Eukaryota</taxon>
        <taxon>Viridiplantae</taxon>
        <taxon>Streptophyta</taxon>
        <taxon>Embryophyta</taxon>
        <taxon>Tracheophyta</taxon>
        <taxon>Spermatophyta</taxon>
        <taxon>Magnoliopsida</taxon>
        <taxon>eudicotyledons</taxon>
        <taxon>Gunneridae</taxon>
        <taxon>Pentapetalae</taxon>
        <taxon>rosids</taxon>
        <taxon>malvids</taxon>
        <taxon>Brassicales</taxon>
        <taxon>Brassicaceae</taxon>
        <taxon>Brassiceae</taxon>
        <taxon>Brassica</taxon>
    </lineage>
</organism>
<reference evidence="2 3" key="1">
    <citation type="submission" date="2018-06" db="EMBL/GenBank/DDBJ databases">
        <title>WGS assembly of Brassica rapa FPsc.</title>
        <authorList>
            <person name="Bowman J."/>
            <person name="Kohchi T."/>
            <person name="Yamato K."/>
            <person name="Jenkins J."/>
            <person name="Shu S."/>
            <person name="Ishizaki K."/>
            <person name="Yamaoka S."/>
            <person name="Nishihama R."/>
            <person name="Nakamura Y."/>
            <person name="Berger F."/>
            <person name="Adam C."/>
            <person name="Aki S."/>
            <person name="Althoff F."/>
            <person name="Araki T."/>
            <person name="Arteaga-Vazquez M."/>
            <person name="Balasubrmanian S."/>
            <person name="Bauer D."/>
            <person name="Boehm C."/>
            <person name="Briginshaw L."/>
            <person name="Caballero-Perez J."/>
            <person name="Catarino B."/>
            <person name="Chen F."/>
            <person name="Chiyoda S."/>
            <person name="Chovatia M."/>
            <person name="Davies K."/>
            <person name="Delmans M."/>
            <person name="Demura T."/>
            <person name="Dierschke T."/>
            <person name="Dolan L."/>
            <person name="Dorantes-Acosta A."/>
            <person name="Eklund D."/>
            <person name="Florent S."/>
            <person name="Flores-Sandoval E."/>
            <person name="Fujiyama A."/>
            <person name="Fukuzawa H."/>
            <person name="Galik B."/>
            <person name="Grimanelli D."/>
            <person name="Grimwood J."/>
            <person name="Grossniklaus U."/>
            <person name="Hamada T."/>
            <person name="Haseloff J."/>
            <person name="Hetherington A."/>
            <person name="Higo A."/>
            <person name="Hirakawa Y."/>
            <person name="Hundley H."/>
            <person name="Ikeda Y."/>
            <person name="Inoue K."/>
            <person name="Inoue S."/>
            <person name="Ishida S."/>
            <person name="Jia Q."/>
            <person name="Kakita M."/>
            <person name="Kanazawa T."/>
            <person name="Kawai Y."/>
            <person name="Kawashima T."/>
            <person name="Kennedy M."/>
            <person name="Kinose K."/>
            <person name="Kinoshita T."/>
            <person name="Kohara Y."/>
            <person name="Koide E."/>
            <person name="Komatsu K."/>
            <person name="Kopischke S."/>
            <person name="Kubo M."/>
            <person name="Kyozuka J."/>
            <person name="Lagercrantz U."/>
            <person name="Lin S."/>
            <person name="Lindquist E."/>
            <person name="Lipzen A."/>
            <person name="Lu C."/>
            <person name="Luna E."/>
            <person name="Martienssen R."/>
            <person name="Minamino N."/>
            <person name="Mizutani M."/>
            <person name="Mizutani M."/>
            <person name="Mochizuki N."/>
            <person name="Monte I."/>
            <person name="Mosher R."/>
            <person name="Nagasaki H."/>
            <person name="Nakagami H."/>
            <person name="Naramoto S."/>
            <person name="Nishitani K."/>
            <person name="Ohtani M."/>
            <person name="Okamoto T."/>
            <person name="Okumura M."/>
            <person name="Phillips J."/>
            <person name="Pollak B."/>
            <person name="Reinders A."/>
            <person name="Roevekamp M."/>
            <person name="Sano R."/>
            <person name="Sawa S."/>
            <person name="Schmid M."/>
            <person name="Shirakawa M."/>
            <person name="Solano R."/>
            <person name="Spunde A."/>
            <person name="Suetsugu N."/>
            <person name="Sugano S."/>
            <person name="Sugiyama A."/>
            <person name="Sun R."/>
            <person name="Suzuki Y."/>
            <person name="Takenaka M."/>
            <person name="Takezawa D."/>
            <person name="Tomogane H."/>
            <person name="Tsuzuki M."/>
            <person name="Ueda T."/>
            <person name="Umeda M."/>
            <person name="Ward J."/>
            <person name="Watanabe Y."/>
            <person name="Yazaki K."/>
            <person name="Yokoyama R."/>
            <person name="Yoshitake Y."/>
            <person name="Yotsui I."/>
            <person name="Zachgo S."/>
            <person name="Schmutz J."/>
        </authorList>
    </citation>
    <scope>NUCLEOTIDE SEQUENCE [LARGE SCALE GENOMIC DNA]</scope>
    <source>
        <strain evidence="3">cv. B-3</strain>
    </source>
</reference>
<feature type="compositionally biased region" description="Polar residues" evidence="1">
    <location>
        <begin position="53"/>
        <end position="62"/>
    </location>
</feature>